<evidence type="ECO:0000259" key="2">
    <source>
        <dbReference type="PROSITE" id="PS50110"/>
    </source>
</evidence>
<dbReference type="Pfam" id="PF00072">
    <property type="entry name" value="Response_reg"/>
    <property type="match status" value="1"/>
</dbReference>
<dbReference type="InterPro" id="IPR011006">
    <property type="entry name" value="CheY-like_superfamily"/>
</dbReference>
<evidence type="ECO:0000256" key="1">
    <source>
        <dbReference type="PROSITE-ProRule" id="PRU00169"/>
    </source>
</evidence>
<keyword evidence="1" id="KW-0597">Phosphoprotein</keyword>
<feature type="domain" description="Response regulatory" evidence="2">
    <location>
        <begin position="10"/>
        <end position="126"/>
    </location>
</feature>
<dbReference type="SUPFAM" id="SSF52172">
    <property type="entry name" value="CheY-like"/>
    <property type="match status" value="1"/>
</dbReference>
<dbReference type="Proteomes" id="UP001386437">
    <property type="component" value="Unassembled WGS sequence"/>
</dbReference>
<dbReference type="Gene3D" id="3.40.50.2300">
    <property type="match status" value="1"/>
</dbReference>
<comment type="caution">
    <text evidence="3">The sequence shown here is derived from an EMBL/GenBank/DDBJ whole genome shotgun (WGS) entry which is preliminary data.</text>
</comment>
<proteinExistence type="predicted"/>
<organism evidence="3 4">
    <name type="scientific">Paraburkholderia bengalensis</name>
    <dbReference type="NCBI Taxonomy" id="2747562"/>
    <lineage>
        <taxon>Bacteria</taxon>
        <taxon>Pseudomonadati</taxon>
        <taxon>Pseudomonadota</taxon>
        <taxon>Betaproteobacteria</taxon>
        <taxon>Burkholderiales</taxon>
        <taxon>Burkholderiaceae</taxon>
        <taxon>Paraburkholderia</taxon>
    </lineage>
</organism>
<feature type="modified residue" description="4-aspartylphosphate" evidence="1">
    <location>
        <position position="61"/>
    </location>
</feature>
<dbReference type="SMART" id="SM00448">
    <property type="entry name" value="REC"/>
    <property type="match status" value="1"/>
</dbReference>
<sequence length="138" mass="14458">MDTAVSTAAKVYLVDAAVEVRRRLARLLDAIPGVDIAGEAEDGDAALEGIVGSGADIVVLDLRLADGNSLGLIDALSRAHPSVVKIVLTNHTARAFRDACNAAGAELFFDKTSEFDAACRAIAHFARLREARSTSTPP</sequence>
<dbReference type="InterPro" id="IPR001789">
    <property type="entry name" value="Sig_transdc_resp-reg_receiver"/>
</dbReference>
<name>A0ABU8IUN2_9BURK</name>
<evidence type="ECO:0000313" key="3">
    <source>
        <dbReference type="EMBL" id="MEI5999018.1"/>
    </source>
</evidence>
<dbReference type="RefSeq" id="WP_336599128.1">
    <property type="nucleotide sequence ID" value="NZ_JACFYJ010000027.1"/>
</dbReference>
<protein>
    <submittedName>
        <fullName evidence="3">Response regulator</fullName>
    </submittedName>
</protein>
<accession>A0ABU8IUN2</accession>
<keyword evidence="4" id="KW-1185">Reference proteome</keyword>
<evidence type="ECO:0000313" key="4">
    <source>
        <dbReference type="Proteomes" id="UP001386437"/>
    </source>
</evidence>
<dbReference type="PROSITE" id="PS50110">
    <property type="entry name" value="RESPONSE_REGULATORY"/>
    <property type="match status" value="1"/>
</dbReference>
<gene>
    <name evidence="3" type="ORF">H3V53_17925</name>
</gene>
<reference evidence="3 4" key="1">
    <citation type="journal article" date="2022" name="Arch. Microbiol.">
        <title>Paraburkholderia bengalensis sp. nov. isolated from roots of Oryza sativa, IR64.</title>
        <authorList>
            <person name="Nag P."/>
            <person name="Mondal N."/>
            <person name="Sarkar J."/>
            <person name="Das S."/>
        </authorList>
    </citation>
    <scope>NUCLEOTIDE SEQUENCE [LARGE SCALE GENOMIC DNA]</scope>
    <source>
        <strain evidence="3 4">IR64_4_BI</strain>
    </source>
</reference>
<dbReference type="EMBL" id="JACFYJ010000027">
    <property type="protein sequence ID" value="MEI5999018.1"/>
    <property type="molecule type" value="Genomic_DNA"/>
</dbReference>